<organism evidence="1 2">
    <name type="scientific">Bacillus phage vB_BanS_MrDarsey</name>
    <dbReference type="NCBI Taxonomy" id="2894787"/>
    <lineage>
        <taxon>Viruses</taxon>
        <taxon>Duplodnaviria</taxon>
        <taxon>Heunggongvirae</taxon>
        <taxon>Uroviricota</taxon>
        <taxon>Caudoviricetes</taxon>
        <taxon>Joanripponvirinae</taxon>
        <taxon>Tsamsavirus</taxon>
        <taxon>Tsamsavirus mrdarsey</taxon>
    </lineage>
</organism>
<proteinExistence type="predicted"/>
<dbReference type="Proteomes" id="UP000827753">
    <property type="component" value="Segment"/>
</dbReference>
<reference evidence="1 2" key="1">
    <citation type="submission" date="2021-10" db="EMBL/GenBank/DDBJ databases">
        <authorList>
            <person name="Lavering E.D."/>
            <person name="James R."/>
            <person name="Fairholm J.D."/>
            <person name="Ogilvie B.H."/>
            <person name="Thurgood T.L."/>
            <person name="Robison R.A."/>
            <person name="Grose J.H."/>
        </authorList>
    </citation>
    <scope>NUCLEOTIDE SEQUENCE [LARGE SCALE GENOMIC DNA]</scope>
</reference>
<protein>
    <submittedName>
        <fullName evidence="1">Uncharacterized protein</fullName>
    </submittedName>
</protein>
<evidence type="ECO:0000313" key="2">
    <source>
        <dbReference type="Proteomes" id="UP000827753"/>
    </source>
</evidence>
<gene>
    <name evidence="1" type="ORF">MRDARSEY_62</name>
</gene>
<accession>A0AAE8YR16</accession>
<evidence type="ECO:0000313" key="1">
    <source>
        <dbReference type="EMBL" id="UGO47894.1"/>
    </source>
</evidence>
<dbReference type="EMBL" id="OK499987">
    <property type="protein sequence ID" value="UGO47894.1"/>
    <property type="molecule type" value="Genomic_DNA"/>
</dbReference>
<keyword evidence="2" id="KW-1185">Reference proteome</keyword>
<name>A0AAE8YR16_9CAUD</name>
<sequence>MHMWWRSTRFRKEGCCIMTKPLFYTKHQLRRMAKRGMSKPIIEAVVQNGVWEKGNQPFSHLLEYKGIIVVLYEQRTQFNVSSCKLDRRHTILAEQIAKESNIDFWKAYHQVVRSIDLKVEIANI</sequence>